<evidence type="ECO:0000256" key="4">
    <source>
        <dbReference type="PROSITE-ProRule" id="PRU00433"/>
    </source>
</evidence>
<dbReference type="Proteomes" id="UP000025171">
    <property type="component" value="Unassembled WGS sequence"/>
</dbReference>
<gene>
    <name evidence="6" type="ORF">HJO_10514</name>
</gene>
<dbReference type="GO" id="GO:0046872">
    <property type="term" value="F:metal ion binding"/>
    <property type="evidence" value="ECO:0007669"/>
    <property type="project" value="UniProtKB-KW"/>
</dbReference>
<evidence type="ECO:0000256" key="2">
    <source>
        <dbReference type="ARBA" id="ARBA00022723"/>
    </source>
</evidence>
<feature type="domain" description="Cytochrome c" evidence="5">
    <location>
        <begin position="33"/>
        <end position="139"/>
    </location>
</feature>
<evidence type="ECO:0000313" key="6">
    <source>
        <dbReference type="EMBL" id="KCZ92462.1"/>
    </source>
</evidence>
<comment type="caution">
    <text evidence="6">The sequence shown here is derived from an EMBL/GenBank/DDBJ whole genome shotgun (WGS) entry which is preliminary data.</text>
</comment>
<dbReference type="SUPFAM" id="SSF46626">
    <property type="entry name" value="Cytochrome c"/>
    <property type="match status" value="1"/>
</dbReference>
<accession>A0A059FPB7</accession>
<keyword evidence="1 4" id="KW-0349">Heme</keyword>
<dbReference type="STRING" id="1280950.HJO_10514"/>
<dbReference type="InterPro" id="IPR036909">
    <property type="entry name" value="Cyt_c-like_dom_sf"/>
</dbReference>
<evidence type="ECO:0000256" key="1">
    <source>
        <dbReference type="ARBA" id="ARBA00022617"/>
    </source>
</evidence>
<evidence type="ECO:0000259" key="5">
    <source>
        <dbReference type="PROSITE" id="PS51007"/>
    </source>
</evidence>
<dbReference type="PROSITE" id="PS51007">
    <property type="entry name" value="CYTC"/>
    <property type="match status" value="1"/>
</dbReference>
<dbReference type="GO" id="GO:0020037">
    <property type="term" value="F:heme binding"/>
    <property type="evidence" value="ECO:0007669"/>
    <property type="project" value="InterPro"/>
</dbReference>
<organism evidence="6 7">
    <name type="scientific">Hyphomonas johnsonii MHS-2</name>
    <dbReference type="NCBI Taxonomy" id="1280950"/>
    <lineage>
        <taxon>Bacteria</taxon>
        <taxon>Pseudomonadati</taxon>
        <taxon>Pseudomonadota</taxon>
        <taxon>Alphaproteobacteria</taxon>
        <taxon>Hyphomonadales</taxon>
        <taxon>Hyphomonadaceae</taxon>
        <taxon>Hyphomonas</taxon>
    </lineage>
</organism>
<keyword evidence="2 4" id="KW-0479">Metal-binding</keyword>
<dbReference type="Gene3D" id="1.10.760.10">
    <property type="entry name" value="Cytochrome c-like domain"/>
    <property type="match status" value="1"/>
</dbReference>
<dbReference type="EMBL" id="ARYK01000004">
    <property type="protein sequence ID" value="KCZ92462.1"/>
    <property type="molecule type" value="Genomic_DNA"/>
</dbReference>
<dbReference type="AlphaFoldDB" id="A0A059FPB7"/>
<proteinExistence type="predicted"/>
<evidence type="ECO:0000313" key="7">
    <source>
        <dbReference type="Proteomes" id="UP000025171"/>
    </source>
</evidence>
<keyword evidence="3 4" id="KW-0408">Iron</keyword>
<dbReference type="eggNOG" id="COG2010">
    <property type="taxonomic scope" value="Bacteria"/>
</dbReference>
<keyword evidence="7" id="KW-1185">Reference proteome</keyword>
<dbReference type="GO" id="GO:0009055">
    <property type="term" value="F:electron transfer activity"/>
    <property type="evidence" value="ECO:0007669"/>
    <property type="project" value="InterPro"/>
</dbReference>
<reference evidence="6 7" key="1">
    <citation type="journal article" date="2014" name="Antonie Van Leeuwenhoek">
        <title>Hyphomonas beringensis sp. nov. and Hyphomonas chukchiensis sp. nov., isolated from surface seawater of the Bering Sea and Chukchi Sea.</title>
        <authorList>
            <person name="Li C."/>
            <person name="Lai Q."/>
            <person name="Li G."/>
            <person name="Dong C."/>
            <person name="Wang J."/>
            <person name="Liao Y."/>
            <person name="Shao Z."/>
        </authorList>
    </citation>
    <scope>NUCLEOTIDE SEQUENCE [LARGE SCALE GENOMIC DNA]</scope>
    <source>
        <strain evidence="6 7">MHS-2</strain>
    </source>
</reference>
<sequence length="142" mass="14207">MAGALALLGLTACTQAETAIPAAGPAEAQTAEDLVAQGQYMVAMGGCNDCHTAMTPTGPDMSHALQGAALGFAPLVEMPWAPNAPPIAGLPEGWTGDDMITFLTGGGRPSGVPVLPPMPQYRASAADAAAMTAYIASLPKAE</sequence>
<dbReference type="InterPro" id="IPR009056">
    <property type="entry name" value="Cyt_c-like_dom"/>
</dbReference>
<evidence type="ECO:0000256" key="3">
    <source>
        <dbReference type="ARBA" id="ARBA00023004"/>
    </source>
</evidence>
<protein>
    <recommendedName>
        <fullName evidence="5">Cytochrome c domain-containing protein</fullName>
    </recommendedName>
</protein>
<dbReference type="PATRIC" id="fig|1280950.3.peg.2103"/>
<name>A0A059FPB7_9PROT</name>